<dbReference type="SUPFAM" id="SSF53098">
    <property type="entry name" value="Ribonuclease H-like"/>
    <property type="match status" value="1"/>
</dbReference>
<dbReference type="InterPro" id="IPR012337">
    <property type="entry name" value="RNaseH-like_sf"/>
</dbReference>
<evidence type="ECO:0000259" key="5">
    <source>
        <dbReference type="PROSITE" id="PS50172"/>
    </source>
</evidence>
<evidence type="ECO:0000256" key="2">
    <source>
        <dbReference type="ARBA" id="ARBA00022801"/>
    </source>
</evidence>
<dbReference type="InterPro" id="IPR001357">
    <property type="entry name" value="BRCT_dom"/>
</dbReference>
<dbReference type="Gene3D" id="3.40.50.10190">
    <property type="entry name" value="BRCT domain"/>
    <property type="match status" value="1"/>
</dbReference>
<dbReference type="PROSITE" id="PS50172">
    <property type="entry name" value="BRCT"/>
    <property type="match status" value="1"/>
</dbReference>
<keyword evidence="3 6" id="KW-0269">Exonuclease</keyword>
<dbReference type="CDD" id="cd06127">
    <property type="entry name" value="DEDDh"/>
    <property type="match status" value="1"/>
</dbReference>
<organism evidence="6 7">
    <name type="scientific">Nocardia thailandica</name>
    <dbReference type="NCBI Taxonomy" id="257275"/>
    <lineage>
        <taxon>Bacteria</taxon>
        <taxon>Bacillati</taxon>
        <taxon>Actinomycetota</taxon>
        <taxon>Actinomycetes</taxon>
        <taxon>Mycobacteriales</taxon>
        <taxon>Nocardiaceae</taxon>
        <taxon>Nocardia</taxon>
    </lineage>
</organism>
<dbReference type="SMART" id="SM00479">
    <property type="entry name" value="EXOIII"/>
    <property type="match status" value="1"/>
</dbReference>
<gene>
    <name evidence="6" type="ORF">ACFYTF_14245</name>
</gene>
<dbReference type="InterPro" id="IPR013520">
    <property type="entry name" value="Ribonucl_H"/>
</dbReference>
<reference evidence="6 7" key="1">
    <citation type="submission" date="2024-10" db="EMBL/GenBank/DDBJ databases">
        <title>The Natural Products Discovery Center: Release of the First 8490 Sequenced Strains for Exploring Actinobacteria Biosynthetic Diversity.</title>
        <authorList>
            <person name="Kalkreuter E."/>
            <person name="Kautsar S.A."/>
            <person name="Yang D."/>
            <person name="Bader C.D."/>
            <person name="Teijaro C.N."/>
            <person name="Fluegel L."/>
            <person name="Davis C.M."/>
            <person name="Simpson J.R."/>
            <person name="Lauterbach L."/>
            <person name="Steele A.D."/>
            <person name="Gui C."/>
            <person name="Meng S."/>
            <person name="Li G."/>
            <person name="Viehrig K."/>
            <person name="Ye F."/>
            <person name="Su P."/>
            <person name="Kiefer A.F."/>
            <person name="Nichols A."/>
            <person name="Cepeda A.J."/>
            <person name="Yan W."/>
            <person name="Fan B."/>
            <person name="Jiang Y."/>
            <person name="Adhikari A."/>
            <person name="Zheng C.-J."/>
            <person name="Schuster L."/>
            <person name="Cowan T.M."/>
            <person name="Smanski M.J."/>
            <person name="Chevrette M.G."/>
            <person name="De Carvalho L.P.S."/>
            <person name="Shen B."/>
        </authorList>
    </citation>
    <scope>NUCLEOTIDE SEQUENCE [LARGE SCALE GENOMIC DNA]</scope>
    <source>
        <strain evidence="6 7">NPDC004045</strain>
    </source>
</reference>
<dbReference type="InterPro" id="IPR003325">
    <property type="entry name" value="TerD"/>
</dbReference>
<evidence type="ECO:0000313" key="6">
    <source>
        <dbReference type="EMBL" id="MFF0543988.1"/>
    </source>
</evidence>
<dbReference type="Pfam" id="PF00929">
    <property type="entry name" value="RNase_T"/>
    <property type="match status" value="1"/>
</dbReference>
<proteinExistence type="predicted"/>
<feature type="region of interest" description="Disordered" evidence="4">
    <location>
        <begin position="494"/>
        <end position="556"/>
    </location>
</feature>
<accession>A0ABW6PP10</accession>
<feature type="compositionally biased region" description="Low complexity" evidence="4">
    <location>
        <begin position="340"/>
        <end position="350"/>
    </location>
</feature>
<name>A0ABW6PP10_9NOCA</name>
<dbReference type="Proteomes" id="UP001601444">
    <property type="component" value="Unassembled WGS sequence"/>
</dbReference>
<protein>
    <submittedName>
        <fullName evidence="6">Exonuclease domain-containing protein</fullName>
    </submittedName>
</protein>
<feature type="compositionally biased region" description="Low complexity" evidence="4">
    <location>
        <begin position="494"/>
        <end position="520"/>
    </location>
</feature>
<dbReference type="NCBIfam" id="TIGR00573">
    <property type="entry name" value="dnaq"/>
    <property type="match status" value="1"/>
</dbReference>
<dbReference type="SUPFAM" id="SSF52113">
    <property type="entry name" value="BRCT domain"/>
    <property type="match status" value="1"/>
</dbReference>
<keyword evidence="1" id="KW-0540">Nuclease</keyword>
<feature type="domain" description="BRCT" evidence="5">
    <location>
        <begin position="237"/>
        <end position="307"/>
    </location>
</feature>
<dbReference type="Gene3D" id="2.60.60.30">
    <property type="entry name" value="sav2460 like domains"/>
    <property type="match status" value="1"/>
</dbReference>
<feature type="compositionally biased region" description="Low complexity" evidence="4">
    <location>
        <begin position="426"/>
        <end position="458"/>
    </location>
</feature>
<dbReference type="InterPro" id="IPR036420">
    <property type="entry name" value="BRCT_dom_sf"/>
</dbReference>
<dbReference type="InterPro" id="IPR006054">
    <property type="entry name" value="DnaQ"/>
</dbReference>
<dbReference type="InterPro" id="IPR036397">
    <property type="entry name" value="RNaseH_sf"/>
</dbReference>
<dbReference type="RefSeq" id="WP_387700611.1">
    <property type="nucleotide sequence ID" value="NZ_JBIAMX010000007.1"/>
</dbReference>
<evidence type="ECO:0000313" key="7">
    <source>
        <dbReference type="Proteomes" id="UP001601444"/>
    </source>
</evidence>
<dbReference type="CDD" id="cd06974">
    <property type="entry name" value="TerD_like"/>
    <property type="match status" value="1"/>
</dbReference>
<feature type="region of interest" description="Disordered" evidence="4">
    <location>
        <begin position="420"/>
        <end position="482"/>
    </location>
</feature>
<dbReference type="Gene3D" id="3.30.420.10">
    <property type="entry name" value="Ribonuclease H-like superfamily/Ribonuclease H"/>
    <property type="match status" value="1"/>
</dbReference>
<dbReference type="SMART" id="SM00292">
    <property type="entry name" value="BRCT"/>
    <property type="match status" value="2"/>
</dbReference>
<keyword evidence="2" id="KW-0378">Hydrolase</keyword>
<evidence type="ECO:0000256" key="1">
    <source>
        <dbReference type="ARBA" id="ARBA00022722"/>
    </source>
</evidence>
<dbReference type="GO" id="GO:0004527">
    <property type="term" value="F:exonuclease activity"/>
    <property type="evidence" value="ECO:0007669"/>
    <property type="project" value="UniProtKB-KW"/>
</dbReference>
<sequence length="740" mass="75104">MFGARTDAMLVQRNSVDPGAAGFGAYTVVDVETSGVSAERDRVLSVAALTLDAAGRVTGEFHTLLDPGCDPGPVHIHGLTREILRGAPQFGAIRDRLAELLDGRVLVAHNARFDYGFLAGEFGRTGAALPVRERLCTLALARRVAPPARDRTLGGLAAYYGVPQTKAHDALDDTRVLAGVLRALVADAARLGITPPVLTCDPADIARERSAPTGRWPAGRRTPKPGCPYAWPGRYVPGDGLIQGMKVVITGDTATERPELIGRAEDAGLDVTGAVSRRTSLLVTNDPASGSAKARAAREYATPVLSEPEFLRLLPGIREGKPADGPTAAIPSRARPPRPAAATADPASARGGPLHGRRVLVLGADHARAAAARARVTALGGAPAVNLSARVTDVLVLPGGGTDRRVARARALGLPVHGPDLLGEDAGPAADTAGTASGARGGSEAAATAGSGSGVITGDVDGGRDAVESTAPVPPGHAPAADVAVAEDPRAAPCARARAVPPGGQAAAAGFGPPIADGPGQRSCESGGDARGPSVTGIPGTDPVRADAAGAPPGGAAGLATAARELSRGQVVDLPGAGEERCWAVRAAWSDTVTVAVDLVAFAVGADEKVRHSDDFVFYNQPATAGARLSADGPGEQTIDLALDDLPAGCRRVVIAAALDGPGTTFGEVGAVELEVAPGPEAAPVLRATLDAATAERTLILCEMYLRGQTWRLRAVGQGYETGLAELARRYGVAVDGEGA</sequence>
<dbReference type="PANTHER" id="PTHR30231">
    <property type="entry name" value="DNA POLYMERASE III SUBUNIT EPSILON"/>
    <property type="match status" value="1"/>
</dbReference>
<dbReference type="Pfam" id="PF02342">
    <property type="entry name" value="TerD"/>
    <property type="match status" value="1"/>
</dbReference>
<dbReference type="EMBL" id="JBIAMX010000007">
    <property type="protein sequence ID" value="MFF0543988.1"/>
    <property type="molecule type" value="Genomic_DNA"/>
</dbReference>
<dbReference type="Pfam" id="PF00533">
    <property type="entry name" value="BRCT"/>
    <property type="match status" value="1"/>
</dbReference>
<comment type="caution">
    <text evidence="6">The sequence shown here is derived from an EMBL/GenBank/DDBJ whole genome shotgun (WGS) entry which is preliminary data.</text>
</comment>
<keyword evidence="7" id="KW-1185">Reference proteome</keyword>
<dbReference type="PANTHER" id="PTHR30231:SF4">
    <property type="entry name" value="PROTEIN NEN2"/>
    <property type="match status" value="1"/>
</dbReference>
<evidence type="ECO:0000256" key="3">
    <source>
        <dbReference type="ARBA" id="ARBA00022839"/>
    </source>
</evidence>
<feature type="region of interest" description="Disordered" evidence="4">
    <location>
        <begin position="317"/>
        <end position="352"/>
    </location>
</feature>
<evidence type="ECO:0000256" key="4">
    <source>
        <dbReference type="SAM" id="MobiDB-lite"/>
    </source>
</evidence>